<dbReference type="AlphaFoldDB" id="J0ZP06"/>
<dbReference type="EMBL" id="AIMB01000007">
    <property type="protein sequence ID" value="EJF90303.1"/>
    <property type="molecule type" value="Genomic_DNA"/>
</dbReference>
<evidence type="ECO:0000313" key="2">
    <source>
        <dbReference type="EMBL" id="EJF90303.1"/>
    </source>
</evidence>
<keyword evidence="3" id="KW-1185">Reference proteome</keyword>
<feature type="transmembrane region" description="Helical" evidence="1">
    <location>
        <begin position="65"/>
        <end position="93"/>
    </location>
</feature>
<dbReference type="PATRIC" id="fig|1094558.3.peg.768"/>
<proteinExistence type="predicted"/>
<feature type="transmembrane region" description="Helical" evidence="1">
    <location>
        <begin position="28"/>
        <end position="53"/>
    </location>
</feature>
<dbReference type="Proteomes" id="UP000008952">
    <property type="component" value="Unassembled WGS sequence"/>
</dbReference>
<protein>
    <submittedName>
        <fullName evidence="2">Uncharacterized protein</fullName>
    </submittedName>
</protein>
<keyword evidence="1" id="KW-1133">Transmembrane helix</keyword>
<gene>
    <name evidence="2" type="ORF">ME5_00704</name>
</gene>
<name>J0ZP06_9HYPH</name>
<organism evidence="2 3">
    <name type="scientific">Bartonella tamiae Th239</name>
    <dbReference type="NCBI Taxonomy" id="1094558"/>
    <lineage>
        <taxon>Bacteria</taxon>
        <taxon>Pseudomonadati</taxon>
        <taxon>Pseudomonadota</taxon>
        <taxon>Alphaproteobacteria</taxon>
        <taxon>Hyphomicrobiales</taxon>
        <taxon>Bartonellaceae</taxon>
        <taxon>Bartonella</taxon>
    </lineage>
</organism>
<dbReference type="STRING" id="1094558.ME5_00704"/>
<evidence type="ECO:0000256" key="1">
    <source>
        <dbReference type="SAM" id="Phobius"/>
    </source>
</evidence>
<keyword evidence="1" id="KW-0472">Membrane</keyword>
<keyword evidence="1" id="KW-0812">Transmembrane</keyword>
<comment type="caution">
    <text evidence="2">The sequence shown here is derived from an EMBL/GenBank/DDBJ whole genome shotgun (WGS) entry which is preliminary data.</text>
</comment>
<reference evidence="2 3" key="1">
    <citation type="submission" date="2012-03" db="EMBL/GenBank/DDBJ databases">
        <title>The Genome Sequence of Bartonella tamiae Th239.</title>
        <authorList>
            <consortium name="The Broad Institute Genome Sequencing Platform"/>
            <consortium name="The Broad Institute Genome Sequencing Center for Infectious Disease"/>
            <person name="Feldgarden M."/>
            <person name="Kirby J."/>
            <person name="Kosoy M."/>
            <person name="Birtles R."/>
            <person name="Probert W.S."/>
            <person name="Chiaraviglio L."/>
            <person name="Young S.K."/>
            <person name="Zeng Q."/>
            <person name="Gargeya S."/>
            <person name="Fitzgerald M."/>
            <person name="Haas B."/>
            <person name="Abouelleil A."/>
            <person name="Alvarado L."/>
            <person name="Arachchi H.M."/>
            <person name="Berlin A."/>
            <person name="Chapman S.B."/>
            <person name="Gearin G."/>
            <person name="Goldberg J."/>
            <person name="Griggs A."/>
            <person name="Gujja S."/>
            <person name="Hansen M."/>
            <person name="Heiman D."/>
            <person name="Howarth C."/>
            <person name="Larimer J."/>
            <person name="Lui A."/>
            <person name="MacDonald P.J.P."/>
            <person name="McCowen C."/>
            <person name="Montmayeur A."/>
            <person name="Murphy C."/>
            <person name="Neiman D."/>
            <person name="Pearson M."/>
            <person name="Priest M."/>
            <person name="Roberts A."/>
            <person name="Saif S."/>
            <person name="Shea T."/>
            <person name="Sisk P."/>
            <person name="Stolte C."/>
            <person name="Sykes S."/>
            <person name="Wortman J."/>
            <person name="Nusbaum C."/>
            <person name="Birren B."/>
        </authorList>
    </citation>
    <scope>NUCLEOTIDE SEQUENCE [LARGE SCALE GENOMIC DNA]</scope>
    <source>
        <strain evidence="2 3">Th239</strain>
    </source>
</reference>
<dbReference type="RefSeq" id="WP_008038486.1">
    <property type="nucleotide sequence ID" value="NZ_JH725147.1"/>
</dbReference>
<sequence>MLDMKKKNSHLYDHNTLFSKLSETTQPVIICAAIGALSGFLIAFLAANGYAAIPGFGPIIAYGNILAILIGTIMGIIIGTIFGFLVSLILIMLPREK</sequence>
<evidence type="ECO:0000313" key="3">
    <source>
        <dbReference type="Proteomes" id="UP000008952"/>
    </source>
</evidence>
<dbReference type="HOGENOM" id="CLU_179807_0_0_5"/>
<accession>J0ZP06</accession>